<evidence type="ECO:0000313" key="2">
    <source>
        <dbReference type="Proteomes" id="UP001162992"/>
    </source>
</evidence>
<protein>
    <submittedName>
        <fullName evidence="1">Uncharacterized protein</fullName>
    </submittedName>
</protein>
<reference evidence="2" key="1">
    <citation type="journal article" date="2024" name="Proc. Natl. Acad. Sci. U.S.A.">
        <title>Extraordinary preservation of gene collinearity over three hundred million years revealed in homosporous lycophytes.</title>
        <authorList>
            <person name="Li C."/>
            <person name="Wickell D."/>
            <person name="Kuo L.Y."/>
            <person name="Chen X."/>
            <person name="Nie B."/>
            <person name="Liao X."/>
            <person name="Peng D."/>
            <person name="Ji J."/>
            <person name="Jenkins J."/>
            <person name="Williams M."/>
            <person name="Shu S."/>
            <person name="Plott C."/>
            <person name="Barry K."/>
            <person name="Rajasekar S."/>
            <person name="Grimwood J."/>
            <person name="Han X."/>
            <person name="Sun S."/>
            <person name="Hou Z."/>
            <person name="He W."/>
            <person name="Dai G."/>
            <person name="Sun C."/>
            <person name="Schmutz J."/>
            <person name="Leebens-Mack J.H."/>
            <person name="Li F.W."/>
            <person name="Wang L."/>
        </authorList>
    </citation>
    <scope>NUCLEOTIDE SEQUENCE [LARGE SCALE GENOMIC DNA]</scope>
    <source>
        <strain evidence="2">cv. PW_Plant_1</strain>
    </source>
</reference>
<sequence>MEVPLEVLDFEELSVAASLFAPSARSKSNPEISLGISEILPKDDGSRTTTLPVQPRCSNEGAPANLNSLPSDRPHHHPKSIDRPLFVCESSSSSDIPIEAEASTRLDVANSTLTKLVSALGPAGPGLIAVRGMPQVDELRRKLLPLAKTLALIPHSQLRTILKDNALGTDVQLKKAERPISSFAAQVEFGNLHDSCKISTDVDGECLERGDKEPSTLGDLFRALGMRFAELGLLVARLCDVAFPDARLEQSILESGTAKGRLIHYHSPVERLSEAKRRRRSNAPMQKHSHDYSFCNKSIQPQAIKQNNSAQSDTFSPHGIWQQWHYDYGILTVVTAPMFQVASVPSAGKMEDQVSGSVSQLSSSAECPPPDGHSCLQIMNPSTGLAQHAVVPHDLLIVQVGEAAQILSGGRLCATAHCVSELVSTRSFSRETFVLFLQPAWQKALVPPEGYNRSMVLGTGSWGDEESKLDKDSSPEFRSRILEFNRSVPPLASRWHESSTFAEFSKQTTRQYYGANGYQSSN</sequence>
<organism evidence="1 2">
    <name type="scientific">Diphasiastrum complanatum</name>
    <name type="common">Issler's clubmoss</name>
    <name type="synonym">Lycopodium complanatum</name>
    <dbReference type="NCBI Taxonomy" id="34168"/>
    <lineage>
        <taxon>Eukaryota</taxon>
        <taxon>Viridiplantae</taxon>
        <taxon>Streptophyta</taxon>
        <taxon>Embryophyta</taxon>
        <taxon>Tracheophyta</taxon>
        <taxon>Lycopodiopsida</taxon>
        <taxon>Lycopodiales</taxon>
        <taxon>Lycopodiaceae</taxon>
        <taxon>Lycopodioideae</taxon>
        <taxon>Diphasiastrum</taxon>
    </lineage>
</organism>
<keyword evidence="2" id="KW-1185">Reference proteome</keyword>
<gene>
    <name evidence="1" type="ORF">O6H91_23G030200</name>
</gene>
<dbReference type="EMBL" id="CM055114">
    <property type="protein sequence ID" value="KAJ7514145.1"/>
    <property type="molecule type" value="Genomic_DNA"/>
</dbReference>
<accession>A0ACC2A9F6</accession>
<dbReference type="Proteomes" id="UP001162992">
    <property type="component" value="Chromosome 23"/>
</dbReference>
<comment type="caution">
    <text evidence="1">The sequence shown here is derived from an EMBL/GenBank/DDBJ whole genome shotgun (WGS) entry which is preliminary data.</text>
</comment>
<evidence type="ECO:0000313" key="1">
    <source>
        <dbReference type="EMBL" id="KAJ7514145.1"/>
    </source>
</evidence>
<name>A0ACC2A9F6_DIPCM</name>
<proteinExistence type="predicted"/>